<proteinExistence type="predicted"/>
<reference evidence="12 13" key="1">
    <citation type="submission" date="2015-04" db="EMBL/GenBank/DDBJ databases">
        <title>Whole genome shotgun sequence of Flavihumibacter petaseus NBRC 106054.</title>
        <authorList>
            <person name="Miyazawa S."/>
            <person name="Hosoyama A."/>
            <person name="Hashimoto M."/>
            <person name="Noguchi M."/>
            <person name="Tsuchikane K."/>
            <person name="Ohji S."/>
            <person name="Yamazoe A."/>
            <person name="Ichikawa N."/>
            <person name="Kimura A."/>
            <person name="Fujita N."/>
        </authorList>
    </citation>
    <scope>NUCLEOTIDE SEQUENCE [LARGE SCALE GENOMIC DNA]</scope>
    <source>
        <strain evidence="12 13">NBRC 106054</strain>
    </source>
</reference>
<dbReference type="PROSITE" id="PS50990">
    <property type="entry name" value="PEPTIDASE_C39"/>
    <property type="match status" value="1"/>
</dbReference>
<dbReference type="SUPFAM" id="SSF52540">
    <property type="entry name" value="P-loop containing nucleoside triphosphate hydrolases"/>
    <property type="match status" value="1"/>
</dbReference>
<keyword evidence="7 8" id="KW-0472">Membrane</keyword>
<evidence type="ECO:0000256" key="4">
    <source>
        <dbReference type="ARBA" id="ARBA00022801"/>
    </source>
</evidence>
<protein>
    <submittedName>
        <fullName evidence="12">Putative ABC transporter permease/ATP-binding protein</fullName>
    </submittedName>
</protein>
<keyword evidence="5 12" id="KW-0067">ATP-binding</keyword>
<dbReference type="PROSITE" id="PS50929">
    <property type="entry name" value="ABC_TM1F"/>
    <property type="match status" value="1"/>
</dbReference>
<dbReference type="GO" id="GO:0016887">
    <property type="term" value="F:ATP hydrolysis activity"/>
    <property type="evidence" value="ECO:0007669"/>
    <property type="project" value="InterPro"/>
</dbReference>
<dbReference type="Pfam" id="PF00664">
    <property type="entry name" value="ABC_membrane"/>
    <property type="match status" value="1"/>
</dbReference>
<evidence type="ECO:0000256" key="7">
    <source>
        <dbReference type="ARBA" id="ARBA00023136"/>
    </source>
</evidence>
<dbReference type="GO" id="GO:0015421">
    <property type="term" value="F:ABC-type oligopeptide transporter activity"/>
    <property type="evidence" value="ECO:0007669"/>
    <property type="project" value="TreeGrafter"/>
</dbReference>
<feature type="transmembrane region" description="Helical" evidence="8">
    <location>
        <begin position="168"/>
        <end position="190"/>
    </location>
</feature>
<evidence type="ECO:0000256" key="8">
    <source>
        <dbReference type="SAM" id="Phobius"/>
    </source>
</evidence>
<dbReference type="Gene3D" id="3.90.70.10">
    <property type="entry name" value="Cysteine proteinases"/>
    <property type="match status" value="1"/>
</dbReference>
<dbReference type="Pfam" id="PF03412">
    <property type="entry name" value="Peptidase_C39"/>
    <property type="match status" value="1"/>
</dbReference>
<organism evidence="12 13">
    <name type="scientific">Flavihumibacter petaseus NBRC 106054</name>
    <dbReference type="NCBI Taxonomy" id="1220578"/>
    <lineage>
        <taxon>Bacteria</taxon>
        <taxon>Pseudomonadati</taxon>
        <taxon>Bacteroidota</taxon>
        <taxon>Chitinophagia</taxon>
        <taxon>Chitinophagales</taxon>
        <taxon>Chitinophagaceae</taxon>
        <taxon>Flavihumibacter</taxon>
    </lineage>
</organism>
<evidence type="ECO:0000256" key="3">
    <source>
        <dbReference type="ARBA" id="ARBA00022741"/>
    </source>
</evidence>
<dbReference type="RefSeq" id="WP_072053936.1">
    <property type="nucleotide sequence ID" value="NZ_BBWV01000001.1"/>
</dbReference>
<dbReference type="Proteomes" id="UP000033121">
    <property type="component" value="Unassembled WGS sequence"/>
</dbReference>
<accession>A0A0E9MVY3</accession>
<dbReference type="InterPro" id="IPR027417">
    <property type="entry name" value="P-loop_NTPase"/>
</dbReference>
<evidence type="ECO:0000256" key="2">
    <source>
        <dbReference type="ARBA" id="ARBA00022692"/>
    </source>
</evidence>
<keyword evidence="3" id="KW-0547">Nucleotide-binding</keyword>
<dbReference type="PANTHER" id="PTHR43394:SF1">
    <property type="entry name" value="ATP-BINDING CASSETTE SUB-FAMILY B MEMBER 10, MITOCHONDRIAL"/>
    <property type="match status" value="1"/>
</dbReference>
<gene>
    <name evidence="12" type="ORF">FPE01S_01_03020</name>
</gene>
<feature type="transmembrane region" description="Helical" evidence="8">
    <location>
        <begin position="308"/>
        <end position="326"/>
    </location>
</feature>
<feature type="domain" description="ABC transporter" evidence="9">
    <location>
        <begin position="486"/>
        <end position="710"/>
    </location>
</feature>
<dbReference type="InterPro" id="IPR036640">
    <property type="entry name" value="ABC1_TM_sf"/>
</dbReference>
<evidence type="ECO:0000256" key="1">
    <source>
        <dbReference type="ARBA" id="ARBA00004651"/>
    </source>
</evidence>
<feature type="transmembrane region" description="Helical" evidence="8">
    <location>
        <begin position="279"/>
        <end position="302"/>
    </location>
</feature>
<feature type="transmembrane region" description="Helical" evidence="8">
    <location>
        <begin position="428"/>
        <end position="446"/>
    </location>
</feature>
<dbReference type="EMBL" id="BBWV01000001">
    <property type="protein sequence ID" value="GAO41290.1"/>
    <property type="molecule type" value="Genomic_DNA"/>
</dbReference>
<dbReference type="InterPro" id="IPR003593">
    <property type="entry name" value="AAA+_ATPase"/>
</dbReference>
<dbReference type="GO" id="GO:0008233">
    <property type="term" value="F:peptidase activity"/>
    <property type="evidence" value="ECO:0007669"/>
    <property type="project" value="InterPro"/>
</dbReference>
<dbReference type="AlphaFoldDB" id="A0A0E9MVY3"/>
<keyword evidence="13" id="KW-1185">Reference proteome</keyword>
<dbReference type="Pfam" id="PF00005">
    <property type="entry name" value="ABC_tran"/>
    <property type="match status" value="1"/>
</dbReference>
<comment type="caution">
    <text evidence="12">The sequence shown here is derived from an EMBL/GenBank/DDBJ whole genome shotgun (WGS) entry which is preliminary data.</text>
</comment>
<feature type="domain" description="Peptidase C39" evidence="11">
    <location>
        <begin position="9"/>
        <end position="133"/>
    </location>
</feature>
<name>A0A0E9MVY3_9BACT</name>
<dbReference type="CDD" id="cd18570">
    <property type="entry name" value="ABC_6TM_PCAT1_LagD_like"/>
    <property type="match status" value="1"/>
</dbReference>
<dbReference type="PANTHER" id="PTHR43394">
    <property type="entry name" value="ATP-DEPENDENT PERMEASE MDL1, MITOCHONDRIAL"/>
    <property type="match status" value="1"/>
</dbReference>
<keyword evidence="2 8" id="KW-0812">Transmembrane</keyword>
<evidence type="ECO:0000313" key="13">
    <source>
        <dbReference type="Proteomes" id="UP000033121"/>
    </source>
</evidence>
<keyword evidence="4" id="KW-0378">Hydrolase</keyword>
<dbReference type="Gene3D" id="1.20.1560.10">
    <property type="entry name" value="ABC transporter type 1, transmembrane domain"/>
    <property type="match status" value="1"/>
</dbReference>
<dbReference type="CDD" id="cd03228">
    <property type="entry name" value="ABCC_MRP_Like"/>
    <property type="match status" value="1"/>
</dbReference>
<evidence type="ECO:0000256" key="5">
    <source>
        <dbReference type="ARBA" id="ARBA00022840"/>
    </source>
</evidence>
<sequence length="711" mass="79000">MWWSKPVRQQDATDCGPACLAYVMRRLGLRMPLTTLRIAAGTDKSGTSLWGLVQAAASFGVEASAIRMSYDQLSSFSIPIIAHIRYTNGQFHYVCVKKCTPDFLEIMDPAAGKHSKLPVGDFMKQWTGIAIVFKKQENSPSILVPGNKTGQASVIMRLWPLIQWQKSLLVKVVLGAALYSLLTCTMAIYLQQVVDEVLNQANPDTLNTMVIIMIAVLLLQGFIGISRDMLVLLSGQQIDHQLVMSYINHLFRLPLTVTEAYSSGEISSRVGDAMKIRMLVSDAGVGILLQLMIAICTMTIMGFYHVRLMLMVFATLPVLLLLCWLIHRYNRNAFRMILEAAAKVEAAIVESIQLMPMVKKMSIEPGMVSRFENYWITFMAGMRRSVINNSLLNQASEFFMKGITVTLLWYCGGAVIDHKLTAGELISFYTLLGYFSSALLTILASGRSIQEGLAAADRLFGMIALKPEVIADRCNLTFGKRYFGGISFDDVSFRYPNGFMALKNISFTISAGKLIALTGSSGSGKSTIAALLQRHLEPQSGSISAGGFGFNNFSLYSIRKQICWLSQDQQAITGTVWENICLHNDSPDWERMLKVCQETGIDELVTRLPDQYNTQLKERSGQFSAGQWQRLYLARALYREPLLLILDEATAHLDATAETEMLNMLRAYCTGGMTILLITHHRHLLEICDEVLAMEDGCLKSTAALDRPVLG</sequence>
<feature type="domain" description="ABC transmembrane type-1" evidence="10">
    <location>
        <begin position="172"/>
        <end position="451"/>
    </location>
</feature>
<comment type="subcellular location">
    <subcellularLocation>
        <location evidence="1">Cell membrane</location>
        <topology evidence="1">Multi-pass membrane protein</topology>
    </subcellularLocation>
</comment>
<feature type="transmembrane region" description="Helical" evidence="8">
    <location>
        <begin position="205"/>
        <end position="225"/>
    </location>
</feature>
<dbReference type="GO" id="GO:0005886">
    <property type="term" value="C:plasma membrane"/>
    <property type="evidence" value="ECO:0007669"/>
    <property type="project" value="UniProtKB-SubCell"/>
</dbReference>
<evidence type="ECO:0000256" key="6">
    <source>
        <dbReference type="ARBA" id="ARBA00022989"/>
    </source>
</evidence>
<dbReference type="InterPro" id="IPR011527">
    <property type="entry name" value="ABC1_TM_dom"/>
</dbReference>
<dbReference type="Gene3D" id="3.40.50.300">
    <property type="entry name" value="P-loop containing nucleotide triphosphate hydrolases"/>
    <property type="match status" value="1"/>
</dbReference>
<keyword evidence="6 8" id="KW-1133">Transmembrane helix</keyword>
<dbReference type="SMART" id="SM00382">
    <property type="entry name" value="AAA"/>
    <property type="match status" value="1"/>
</dbReference>
<dbReference type="InterPro" id="IPR039421">
    <property type="entry name" value="Type_1_exporter"/>
</dbReference>
<evidence type="ECO:0000259" key="9">
    <source>
        <dbReference type="PROSITE" id="PS50893"/>
    </source>
</evidence>
<evidence type="ECO:0000259" key="11">
    <source>
        <dbReference type="PROSITE" id="PS50990"/>
    </source>
</evidence>
<dbReference type="STRING" id="1220578.FPE01S_01_03020"/>
<dbReference type="PROSITE" id="PS50893">
    <property type="entry name" value="ABC_TRANSPORTER_2"/>
    <property type="match status" value="1"/>
</dbReference>
<dbReference type="InterPro" id="IPR005074">
    <property type="entry name" value="Peptidase_C39"/>
</dbReference>
<dbReference type="GO" id="GO:0005524">
    <property type="term" value="F:ATP binding"/>
    <property type="evidence" value="ECO:0007669"/>
    <property type="project" value="UniProtKB-KW"/>
</dbReference>
<dbReference type="InterPro" id="IPR003439">
    <property type="entry name" value="ABC_transporter-like_ATP-bd"/>
</dbReference>
<evidence type="ECO:0000313" key="12">
    <source>
        <dbReference type="EMBL" id="GAO41290.1"/>
    </source>
</evidence>
<evidence type="ECO:0000259" key="10">
    <source>
        <dbReference type="PROSITE" id="PS50929"/>
    </source>
</evidence>
<dbReference type="GO" id="GO:0006508">
    <property type="term" value="P:proteolysis"/>
    <property type="evidence" value="ECO:0007669"/>
    <property type="project" value="InterPro"/>
</dbReference>
<dbReference type="SUPFAM" id="SSF90123">
    <property type="entry name" value="ABC transporter transmembrane region"/>
    <property type="match status" value="1"/>
</dbReference>